<dbReference type="OrthoDB" id="10405373at2759"/>
<protein>
    <submittedName>
        <fullName evidence="2">Uncharacterized protein</fullName>
    </submittedName>
</protein>
<comment type="caution">
    <text evidence="2">The sequence shown here is derived from an EMBL/GenBank/DDBJ whole genome shotgun (WGS) entry which is preliminary data.</text>
</comment>
<name>A0A2V3J698_9FLOR</name>
<feature type="compositionally biased region" description="Basic and acidic residues" evidence="1">
    <location>
        <begin position="172"/>
        <end position="193"/>
    </location>
</feature>
<dbReference type="AlphaFoldDB" id="A0A2V3J698"/>
<keyword evidence="3" id="KW-1185">Reference proteome</keyword>
<feature type="compositionally biased region" description="Basic and acidic residues" evidence="1">
    <location>
        <begin position="255"/>
        <end position="265"/>
    </location>
</feature>
<feature type="compositionally biased region" description="Basic and acidic residues" evidence="1">
    <location>
        <begin position="1"/>
        <end position="10"/>
    </location>
</feature>
<feature type="compositionally biased region" description="Polar residues" evidence="1">
    <location>
        <begin position="225"/>
        <end position="254"/>
    </location>
</feature>
<feature type="compositionally biased region" description="Polar residues" evidence="1">
    <location>
        <begin position="194"/>
        <end position="205"/>
    </location>
</feature>
<feature type="compositionally biased region" description="Polar residues" evidence="1">
    <location>
        <begin position="303"/>
        <end position="316"/>
    </location>
</feature>
<gene>
    <name evidence="2" type="ORF">BWQ96_00089</name>
</gene>
<reference evidence="2 3" key="1">
    <citation type="journal article" date="2018" name="Mol. Biol. Evol.">
        <title>Analysis of the draft genome of the red seaweed Gracilariopsis chorda provides insights into genome size evolution in Rhodophyta.</title>
        <authorList>
            <person name="Lee J."/>
            <person name="Yang E.C."/>
            <person name="Graf L."/>
            <person name="Yang J.H."/>
            <person name="Qiu H."/>
            <person name="Zel Zion U."/>
            <person name="Chan C.X."/>
            <person name="Stephens T.G."/>
            <person name="Weber A.P.M."/>
            <person name="Boo G.H."/>
            <person name="Boo S.M."/>
            <person name="Kim K.M."/>
            <person name="Shin Y."/>
            <person name="Jung M."/>
            <person name="Lee S.J."/>
            <person name="Yim H.S."/>
            <person name="Lee J.H."/>
            <person name="Bhattacharya D."/>
            <person name="Yoon H.S."/>
        </authorList>
    </citation>
    <scope>NUCLEOTIDE SEQUENCE [LARGE SCALE GENOMIC DNA]</scope>
    <source>
        <strain evidence="2 3">SKKU-2015</strain>
        <tissue evidence="2">Whole body</tissue>
    </source>
</reference>
<dbReference type="EMBL" id="NBIV01000001">
    <property type="protein sequence ID" value="PXF49929.1"/>
    <property type="molecule type" value="Genomic_DNA"/>
</dbReference>
<feature type="region of interest" description="Disordered" evidence="1">
    <location>
        <begin position="1"/>
        <end position="21"/>
    </location>
</feature>
<evidence type="ECO:0000313" key="3">
    <source>
        <dbReference type="Proteomes" id="UP000247409"/>
    </source>
</evidence>
<feature type="compositionally biased region" description="Polar residues" evidence="1">
    <location>
        <begin position="77"/>
        <end position="87"/>
    </location>
</feature>
<feature type="region of interest" description="Disordered" evidence="1">
    <location>
        <begin position="59"/>
        <end position="316"/>
    </location>
</feature>
<dbReference type="Proteomes" id="UP000247409">
    <property type="component" value="Unassembled WGS sequence"/>
</dbReference>
<evidence type="ECO:0000313" key="2">
    <source>
        <dbReference type="EMBL" id="PXF49929.1"/>
    </source>
</evidence>
<organism evidence="2 3">
    <name type="scientific">Gracilariopsis chorda</name>
    <dbReference type="NCBI Taxonomy" id="448386"/>
    <lineage>
        <taxon>Eukaryota</taxon>
        <taxon>Rhodophyta</taxon>
        <taxon>Florideophyceae</taxon>
        <taxon>Rhodymeniophycidae</taxon>
        <taxon>Gracilariales</taxon>
        <taxon>Gracilariaceae</taxon>
        <taxon>Gracilariopsis</taxon>
    </lineage>
</organism>
<sequence length="471" mass="50889">MNNVHKDPRLRASSTSDGRSYVRNPHMFIDVLRIPSITQAVEEASRLLRVGIIRAMQSNPGAESDSETAKQARNHKASTPATSSQRDPVSVYSAVTKCVSKPTEDGAKKEGKSTEPERPALPLKGWNSEKKAGPSILSKRNLPNSQSVFQPAPKREKKNDIPQNDSTKKKRHENESSTRVGKNKDNIEGKTDLSDVQGQQPTSAKPPTDPRPTAPAHQELKPAQNRISSNKVGSQTTTAMGTTDFVSTQTSVSQKSEDTGNKRSASEVWAKALSVSNSERTSKQKASLSIVGGRRSGLPASWSHVSGTRTSSKQPSVISLLRKPSGLAQAKSQMASSGGSVLPSVAQAMSSAHKSNTNTSAVIPMPNMTGLQIQYVPGSEVIGGVRPNGYTVSRQGVVKPVITFNPKSKVPHKLRQTSVEKLFEAWRDNQKLVEGEALAMALRTEQEMYAAANGRVDYRAAVTVKLKDVRK</sequence>
<feature type="compositionally biased region" description="Polar residues" evidence="1">
    <location>
        <begin position="274"/>
        <end position="287"/>
    </location>
</feature>
<feature type="compositionally biased region" description="Basic and acidic residues" evidence="1">
    <location>
        <begin position="102"/>
        <end position="118"/>
    </location>
</feature>
<evidence type="ECO:0000256" key="1">
    <source>
        <dbReference type="SAM" id="MobiDB-lite"/>
    </source>
</evidence>
<proteinExistence type="predicted"/>
<accession>A0A2V3J698</accession>